<dbReference type="EMBL" id="KN716291">
    <property type="protein sequence ID" value="KJH47831.1"/>
    <property type="molecule type" value="Genomic_DNA"/>
</dbReference>
<feature type="compositionally biased region" description="Low complexity" evidence="1">
    <location>
        <begin position="47"/>
        <end position="60"/>
    </location>
</feature>
<name>A0A0D8XZS5_DICVI</name>
<organism evidence="2 3">
    <name type="scientific">Dictyocaulus viviparus</name>
    <name type="common">Bovine lungworm</name>
    <dbReference type="NCBI Taxonomy" id="29172"/>
    <lineage>
        <taxon>Eukaryota</taxon>
        <taxon>Metazoa</taxon>
        <taxon>Ecdysozoa</taxon>
        <taxon>Nematoda</taxon>
        <taxon>Chromadorea</taxon>
        <taxon>Rhabditida</taxon>
        <taxon>Rhabditina</taxon>
        <taxon>Rhabditomorpha</taxon>
        <taxon>Strongyloidea</taxon>
        <taxon>Metastrongylidae</taxon>
        <taxon>Dictyocaulus</taxon>
    </lineage>
</organism>
<dbReference type="Proteomes" id="UP000053766">
    <property type="component" value="Unassembled WGS sequence"/>
</dbReference>
<evidence type="ECO:0000313" key="3">
    <source>
        <dbReference type="Proteomes" id="UP000053766"/>
    </source>
</evidence>
<gene>
    <name evidence="2" type="ORF">DICVIV_06077</name>
</gene>
<sequence>MPRLRVTRPNAIIRSQTEFLVDLFSNIERGRRTSSSSEEYYPDYTERSLSSSSDTSASNTESEEEELHQELSTGYHTVSNRIRTRSSRASTHPNGVNFREVSKLIFITYTISYSQINTQLLSPH</sequence>
<evidence type="ECO:0000256" key="1">
    <source>
        <dbReference type="SAM" id="MobiDB-lite"/>
    </source>
</evidence>
<feature type="region of interest" description="Disordered" evidence="1">
    <location>
        <begin position="31"/>
        <end position="94"/>
    </location>
</feature>
<feature type="compositionally biased region" description="Polar residues" evidence="1">
    <location>
        <begin position="74"/>
        <end position="94"/>
    </location>
</feature>
<reference evidence="2 3" key="1">
    <citation type="submission" date="2013-11" db="EMBL/GenBank/DDBJ databases">
        <title>Draft genome of the bovine lungworm Dictyocaulus viviparus.</title>
        <authorList>
            <person name="Mitreva M."/>
        </authorList>
    </citation>
    <scope>NUCLEOTIDE SEQUENCE [LARGE SCALE GENOMIC DNA]</scope>
    <source>
        <strain evidence="2 3">HannoverDv2000</strain>
    </source>
</reference>
<reference evidence="3" key="2">
    <citation type="journal article" date="2016" name="Sci. Rep.">
        <title>Dictyocaulus viviparus genome, variome and transcriptome elucidate lungworm biology and support future intervention.</title>
        <authorList>
            <person name="McNulty S.N."/>
            <person name="Strube C."/>
            <person name="Rosa B.A."/>
            <person name="Martin J.C."/>
            <person name="Tyagi R."/>
            <person name="Choi Y.J."/>
            <person name="Wang Q."/>
            <person name="Hallsworth Pepin K."/>
            <person name="Zhang X."/>
            <person name="Ozersky P."/>
            <person name="Wilson R.K."/>
            <person name="Sternberg P.W."/>
            <person name="Gasser R.B."/>
            <person name="Mitreva M."/>
        </authorList>
    </citation>
    <scope>NUCLEOTIDE SEQUENCE [LARGE SCALE GENOMIC DNA]</scope>
    <source>
        <strain evidence="3">HannoverDv2000</strain>
    </source>
</reference>
<accession>A0A0D8XZS5</accession>
<evidence type="ECO:0000313" key="2">
    <source>
        <dbReference type="EMBL" id="KJH47831.1"/>
    </source>
</evidence>
<dbReference type="AlphaFoldDB" id="A0A0D8XZS5"/>
<proteinExistence type="predicted"/>
<protein>
    <submittedName>
        <fullName evidence="2">Uncharacterized protein</fullName>
    </submittedName>
</protein>
<keyword evidence="3" id="KW-1185">Reference proteome</keyword>